<organism evidence="1 2">
    <name type="scientific">Ladona fulva</name>
    <name type="common">Scarce chaser dragonfly</name>
    <name type="synonym">Libellula fulva</name>
    <dbReference type="NCBI Taxonomy" id="123851"/>
    <lineage>
        <taxon>Eukaryota</taxon>
        <taxon>Metazoa</taxon>
        <taxon>Ecdysozoa</taxon>
        <taxon>Arthropoda</taxon>
        <taxon>Hexapoda</taxon>
        <taxon>Insecta</taxon>
        <taxon>Pterygota</taxon>
        <taxon>Palaeoptera</taxon>
        <taxon>Odonata</taxon>
        <taxon>Epiprocta</taxon>
        <taxon>Anisoptera</taxon>
        <taxon>Libelluloidea</taxon>
        <taxon>Libellulidae</taxon>
        <taxon>Ladona</taxon>
    </lineage>
</organism>
<dbReference type="OrthoDB" id="418748at2759"/>
<sequence>MTRANQKQVVINWIMTEDSSPNLDNVHHSAHLEGQGGCHRVHQLSTYTPTLPRHDYLRTHPVRITLDQCDFVKDCRTINAIYMAQLLIKKHWEKNKMVHLALEKAFDQIPHKLIWHHYEPTMPCMLI</sequence>
<dbReference type="Proteomes" id="UP000792457">
    <property type="component" value="Unassembled WGS sequence"/>
</dbReference>
<reference evidence="1" key="2">
    <citation type="submission" date="2017-10" db="EMBL/GenBank/DDBJ databases">
        <title>Ladona fulva Genome sequencing and assembly.</title>
        <authorList>
            <person name="Murali S."/>
            <person name="Richards S."/>
            <person name="Bandaranaike D."/>
            <person name="Bellair M."/>
            <person name="Blankenburg K."/>
            <person name="Chao H."/>
            <person name="Dinh H."/>
            <person name="Doddapaneni H."/>
            <person name="Dugan-Rocha S."/>
            <person name="Elkadiri S."/>
            <person name="Gnanaolivu R."/>
            <person name="Hernandez B."/>
            <person name="Skinner E."/>
            <person name="Javaid M."/>
            <person name="Lee S."/>
            <person name="Li M."/>
            <person name="Ming W."/>
            <person name="Munidasa M."/>
            <person name="Muniz J."/>
            <person name="Nguyen L."/>
            <person name="Hughes D."/>
            <person name="Osuji N."/>
            <person name="Pu L.-L."/>
            <person name="Puazo M."/>
            <person name="Qu C."/>
            <person name="Quiroz J."/>
            <person name="Raj R."/>
            <person name="Weissenberger G."/>
            <person name="Xin Y."/>
            <person name="Zou X."/>
            <person name="Han Y."/>
            <person name="Worley K."/>
            <person name="Muzny D."/>
            <person name="Gibbs R."/>
        </authorList>
    </citation>
    <scope>NUCLEOTIDE SEQUENCE</scope>
    <source>
        <strain evidence="1">Sampled in the wild</strain>
    </source>
</reference>
<dbReference type="AlphaFoldDB" id="A0A8K0K948"/>
<accession>A0A8K0K948</accession>
<proteinExistence type="predicted"/>
<evidence type="ECO:0008006" key="3">
    <source>
        <dbReference type="Google" id="ProtNLM"/>
    </source>
</evidence>
<protein>
    <recommendedName>
        <fullName evidence="3">Reverse transcriptase</fullName>
    </recommendedName>
</protein>
<dbReference type="EMBL" id="KZ308430">
    <property type="protein sequence ID" value="KAG8229470.1"/>
    <property type="molecule type" value="Genomic_DNA"/>
</dbReference>
<gene>
    <name evidence="1" type="ORF">J437_LFUL017886</name>
</gene>
<evidence type="ECO:0000313" key="2">
    <source>
        <dbReference type="Proteomes" id="UP000792457"/>
    </source>
</evidence>
<name>A0A8K0K948_LADFU</name>
<keyword evidence="2" id="KW-1185">Reference proteome</keyword>
<evidence type="ECO:0000313" key="1">
    <source>
        <dbReference type="EMBL" id="KAG8229470.1"/>
    </source>
</evidence>
<comment type="caution">
    <text evidence="1">The sequence shown here is derived from an EMBL/GenBank/DDBJ whole genome shotgun (WGS) entry which is preliminary data.</text>
</comment>
<reference evidence="1" key="1">
    <citation type="submission" date="2013-04" db="EMBL/GenBank/DDBJ databases">
        <authorList>
            <person name="Qu J."/>
            <person name="Murali S.C."/>
            <person name="Bandaranaike D."/>
            <person name="Bellair M."/>
            <person name="Blankenburg K."/>
            <person name="Chao H."/>
            <person name="Dinh H."/>
            <person name="Doddapaneni H."/>
            <person name="Downs B."/>
            <person name="Dugan-Rocha S."/>
            <person name="Elkadiri S."/>
            <person name="Gnanaolivu R.D."/>
            <person name="Hernandez B."/>
            <person name="Javaid M."/>
            <person name="Jayaseelan J.C."/>
            <person name="Lee S."/>
            <person name="Li M."/>
            <person name="Ming W."/>
            <person name="Munidasa M."/>
            <person name="Muniz J."/>
            <person name="Nguyen L."/>
            <person name="Ongeri F."/>
            <person name="Osuji N."/>
            <person name="Pu L.-L."/>
            <person name="Puazo M."/>
            <person name="Qu C."/>
            <person name="Quiroz J."/>
            <person name="Raj R."/>
            <person name="Weissenberger G."/>
            <person name="Xin Y."/>
            <person name="Zou X."/>
            <person name="Han Y."/>
            <person name="Richards S."/>
            <person name="Worley K."/>
            <person name="Muzny D."/>
            <person name="Gibbs R."/>
        </authorList>
    </citation>
    <scope>NUCLEOTIDE SEQUENCE</scope>
    <source>
        <strain evidence="1">Sampled in the wild</strain>
    </source>
</reference>